<name>A0A1X7TNA7_AMPQE</name>
<proteinExistence type="predicted"/>
<organism evidence="1">
    <name type="scientific">Amphimedon queenslandica</name>
    <name type="common">Sponge</name>
    <dbReference type="NCBI Taxonomy" id="400682"/>
    <lineage>
        <taxon>Eukaryota</taxon>
        <taxon>Metazoa</taxon>
        <taxon>Porifera</taxon>
        <taxon>Demospongiae</taxon>
        <taxon>Heteroscleromorpha</taxon>
        <taxon>Haplosclerida</taxon>
        <taxon>Niphatidae</taxon>
        <taxon>Amphimedon</taxon>
    </lineage>
</organism>
<protein>
    <submittedName>
        <fullName evidence="1">Uncharacterized protein</fullName>
    </submittedName>
</protein>
<dbReference type="AlphaFoldDB" id="A0A1X7TNA7"/>
<evidence type="ECO:0000313" key="1">
    <source>
        <dbReference type="EnsemblMetazoa" id="Aqu2.1.16153_001"/>
    </source>
</evidence>
<sequence>MITLYSGSQRFYVTNQLRNSLKLCTDTVSIKTFGSSSESTQVCDVVELKIGTKQGEPVVITVLLVPNPFVNSQFNMHKELLDTCQSWNWQTQQRTWDLQWLICENFSTIIGGLSQEEYIVEQIA</sequence>
<accession>A0A1X7TNA7</accession>
<reference evidence="1" key="1">
    <citation type="submission" date="2017-05" db="UniProtKB">
        <authorList>
            <consortium name="EnsemblMetazoa"/>
        </authorList>
    </citation>
    <scope>IDENTIFICATION</scope>
</reference>
<dbReference type="EnsemblMetazoa" id="Aqu2.1.16153_001">
    <property type="protein sequence ID" value="Aqu2.1.16153_001"/>
    <property type="gene ID" value="Aqu2.1.16153"/>
</dbReference>
<dbReference type="InParanoid" id="A0A1X7TNA7"/>